<feature type="compositionally biased region" description="Basic and acidic residues" evidence="3">
    <location>
        <begin position="690"/>
        <end position="700"/>
    </location>
</feature>
<dbReference type="AlphaFoldDB" id="A0AAW2VL67"/>
<protein>
    <submittedName>
        <fullName evidence="4">MAR-binding filament-like protein 1-1</fullName>
    </submittedName>
</protein>
<keyword evidence="1 2" id="KW-0175">Coiled coil</keyword>
<evidence type="ECO:0000256" key="2">
    <source>
        <dbReference type="SAM" id="Coils"/>
    </source>
</evidence>
<reference evidence="4" key="2">
    <citation type="journal article" date="2024" name="Plant">
        <title>Genomic evolution and insights into agronomic trait innovations of Sesamum species.</title>
        <authorList>
            <person name="Miao H."/>
            <person name="Wang L."/>
            <person name="Qu L."/>
            <person name="Liu H."/>
            <person name="Sun Y."/>
            <person name="Le M."/>
            <person name="Wang Q."/>
            <person name="Wei S."/>
            <person name="Zheng Y."/>
            <person name="Lin W."/>
            <person name="Duan Y."/>
            <person name="Cao H."/>
            <person name="Xiong S."/>
            <person name="Wang X."/>
            <person name="Wei L."/>
            <person name="Li C."/>
            <person name="Ma Q."/>
            <person name="Ju M."/>
            <person name="Zhao R."/>
            <person name="Li G."/>
            <person name="Mu C."/>
            <person name="Tian Q."/>
            <person name="Mei H."/>
            <person name="Zhang T."/>
            <person name="Gao T."/>
            <person name="Zhang H."/>
        </authorList>
    </citation>
    <scope>NUCLEOTIDE SEQUENCE</scope>
    <source>
        <strain evidence="4">G02</strain>
    </source>
</reference>
<comment type="caution">
    <text evidence="4">The sequence shown here is derived from an EMBL/GenBank/DDBJ whole genome shotgun (WGS) entry which is preliminary data.</text>
</comment>
<dbReference type="EMBL" id="JACGWJ010000003">
    <property type="protein sequence ID" value="KAL0429831.1"/>
    <property type="molecule type" value="Genomic_DNA"/>
</dbReference>
<accession>A0AAW2VL67</accession>
<dbReference type="PANTHER" id="PTHR23160">
    <property type="entry name" value="SYNAPTONEMAL COMPLEX PROTEIN-RELATED"/>
    <property type="match status" value="1"/>
</dbReference>
<gene>
    <name evidence="4" type="ORF">Sradi_0609100</name>
</gene>
<name>A0AAW2VL67_SESRA</name>
<feature type="coiled-coil region" evidence="2">
    <location>
        <begin position="147"/>
        <end position="336"/>
    </location>
</feature>
<dbReference type="Gene3D" id="1.10.287.2610">
    <property type="match status" value="1"/>
</dbReference>
<proteinExistence type="predicted"/>
<dbReference type="Gene3D" id="1.10.287.1490">
    <property type="match status" value="1"/>
</dbReference>
<dbReference type="PANTHER" id="PTHR23160:SF19">
    <property type="entry name" value="MYOSIN HEAVY CHAIN-RELATED PROTEIN"/>
    <property type="match status" value="1"/>
</dbReference>
<evidence type="ECO:0000313" key="4">
    <source>
        <dbReference type="EMBL" id="KAL0429831.1"/>
    </source>
</evidence>
<evidence type="ECO:0000256" key="3">
    <source>
        <dbReference type="SAM" id="MobiDB-lite"/>
    </source>
</evidence>
<feature type="coiled-coil region" evidence="2">
    <location>
        <begin position="376"/>
        <end position="466"/>
    </location>
</feature>
<evidence type="ECO:0000256" key="1">
    <source>
        <dbReference type="ARBA" id="ARBA00023054"/>
    </source>
</evidence>
<organism evidence="4">
    <name type="scientific">Sesamum radiatum</name>
    <name type="common">Black benniseed</name>
    <dbReference type="NCBI Taxonomy" id="300843"/>
    <lineage>
        <taxon>Eukaryota</taxon>
        <taxon>Viridiplantae</taxon>
        <taxon>Streptophyta</taxon>
        <taxon>Embryophyta</taxon>
        <taxon>Tracheophyta</taxon>
        <taxon>Spermatophyta</taxon>
        <taxon>Magnoliopsida</taxon>
        <taxon>eudicotyledons</taxon>
        <taxon>Gunneridae</taxon>
        <taxon>Pentapetalae</taxon>
        <taxon>asterids</taxon>
        <taxon>lamiids</taxon>
        <taxon>Lamiales</taxon>
        <taxon>Pedaliaceae</taxon>
        <taxon>Sesamum</taxon>
    </lineage>
</organism>
<sequence>MGFATGSSSFLHHSLFLPPLSPCILQPPFSPRNGLTPRKNRTAISCSHQEITPKDEDFCKRRAILFLGFSLIPLLNMRAEAVEGIAAESTEVRTLDQKQKAEQSVQGKSSQNPFLSLLNGLGFLGSGVLAALYASLKKEKAASDATIESINVKLKEKEATISFLEKKFESELLNEKEARNKALAKVNEEKESLINQLDLANRTITSLGQELRKEKSLVEERTIQVEHLEVSFQKAGDEKRELQEQLKEKLDSVAALQERVNSLSSEIKDKDDNLQNVSSKLVEKERELSQLSSIYQQAQEQQSSLNSEIQQLKDVLQEKEKELELKNVALNNLKAELTSSLAERDESHKKLDVVLKEYDQFKSSAEKKAASDAKLLGEREEALRQLEEQLEVAKNDVNKTKVLISELTQEKENLTEILNIELKNVKHLEQELKITRESLENSRSEASDLAKQLQESRLVCSELEDKVSRIQVEFSETRDSLEREVNEVKLGAELIAGELRSTKELLSKSNDELQIISQELAAKVQRCESLEKELDHTHRKAESAALALEVEKNVVASLNKELKVLETQISRDREARKSLEADLEDATKSLDEMNQETLKLSRELELASSRISSIEDEKEALYRSLDEQKQVSQEARENLEDAHNLIMRLGNERDGLEKRGKKLEEELASAKGEILRLRSQMNTSKNPAIDQHEQKLEVGSKSDASSPRKVTRRRKVNQQREDS</sequence>
<feature type="region of interest" description="Disordered" evidence="3">
    <location>
        <begin position="678"/>
        <end position="723"/>
    </location>
</feature>
<reference evidence="4" key="1">
    <citation type="submission" date="2020-06" db="EMBL/GenBank/DDBJ databases">
        <authorList>
            <person name="Li T."/>
            <person name="Hu X."/>
            <person name="Zhang T."/>
            <person name="Song X."/>
            <person name="Zhang H."/>
            <person name="Dai N."/>
            <person name="Sheng W."/>
            <person name="Hou X."/>
            <person name="Wei L."/>
        </authorList>
    </citation>
    <scope>NUCLEOTIDE SEQUENCE</scope>
    <source>
        <strain evidence="4">G02</strain>
        <tissue evidence="4">Leaf</tissue>
    </source>
</reference>